<name>A0A1I6SGF1_9BACL</name>
<dbReference type="AlphaFoldDB" id="A0A1I6SGF1"/>
<dbReference type="GO" id="GO:0006352">
    <property type="term" value="P:DNA-templated transcription initiation"/>
    <property type="evidence" value="ECO:0007669"/>
    <property type="project" value="InterPro"/>
</dbReference>
<keyword evidence="4" id="KW-1185">Reference proteome</keyword>
<protein>
    <submittedName>
        <fullName evidence="3">RNA polymerase sigma-70 factor, ECF subfamily</fullName>
    </submittedName>
</protein>
<feature type="compositionally biased region" description="Basic residues" evidence="1">
    <location>
        <begin position="182"/>
        <end position="192"/>
    </location>
</feature>
<dbReference type="Pfam" id="PF08281">
    <property type="entry name" value="Sigma70_r4_2"/>
    <property type="match status" value="1"/>
</dbReference>
<dbReference type="InterPro" id="IPR013249">
    <property type="entry name" value="RNA_pol_sigma70_r4_t2"/>
</dbReference>
<organism evidence="3 4">
    <name type="scientific">Marininema halotolerans</name>
    <dbReference type="NCBI Taxonomy" id="1155944"/>
    <lineage>
        <taxon>Bacteria</taxon>
        <taxon>Bacillati</taxon>
        <taxon>Bacillota</taxon>
        <taxon>Bacilli</taxon>
        <taxon>Bacillales</taxon>
        <taxon>Thermoactinomycetaceae</taxon>
        <taxon>Marininema</taxon>
    </lineage>
</organism>
<evidence type="ECO:0000313" key="3">
    <source>
        <dbReference type="EMBL" id="SFS75818.1"/>
    </source>
</evidence>
<dbReference type="InterPro" id="IPR013324">
    <property type="entry name" value="RNA_pol_sigma_r3/r4-like"/>
</dbReference>
<dbReference type="GO" id="GO:0003677">
    <property type="term" value="F:DNA binding"/>
    <property type="evidence" value="ECO:0007669"/>
    <property type="project" value="InterPro"/>
</dbReference>
<dbReference type="GO" id="GO:0016987">
    <property type="term" value="F:sigma factor activity"/>
    <property type="evidence" value="ECO:0007669"/>
    <property type="project" value="InterPro"/>
</dbReference>
<reference evidence="4" key="1">
    <citation type="submission" date="2016-10" db="EMBL/GenBank/DDBJ databases">
        <authorList>
            <person name="Varghese N."/>
            <person name="Submissions S."/>
        </authorList>
    </citation>
    <scope>NUCLEOTIDE SEQUENCE [LARGE SCALE GENOMIC DNA]</scope>
    <source>
        <strain evidence="4">DSM 45789</strain>
    </source>
</reference>
<dbReference type="Proteomes" id="UP000198660">
    <property type="component" value="Unassembled WGS sequence"/>
</dbReference>
<dbReference type="Gene3D" id="1.10.10.10">
    <property type="entry name" value="Winged helix-like DNA-binding domain superfamily/Winged helix DNA-binding domain"/>
    <property type="match status" value="1"/>
</dbReference>
<evidence type="ECO:0000256" key="1">
    <source>
        <dbReference type="SAM" id="MobiDB-lite"/>
    </source>
</evidence>
<dbReference type="InterPro" id="IPR036388">
    <property type="entry name" value="WH-like_DNA-bd_sf"/>
</dbReference>
<sequence>MKQFLAEYRTSLTQVQKIRARLTAKGRTKDEADIKTLKRMENDLRWVISWIEHGREPGHRRGMENRSTTQREVLWDQLSEKRQREIEWMESQRKAPSSQENVWLEHMLQSLSKSEYEAFVAVRGEGLSFGQTASLLQCSKSSVQSYVQRAEEKLRRHLCEYGRDRSGSNGTPTRVIHPVFQGKKRSPGKKLS</sequence>
<dbReference type="RefSeq" id="WP_091837181.1">
    <property type="nucleotide sequence ID" value="NZ_FPAA01000007.1"/>
</dbReference>
<proteinExistence type="predicted"/>
<evidence type="ECO:0000259" key="2">
    <source>
        <dbReference type="Pfam" id="PF08281"/>
    </source>
</evidence>
<dbReference type="OrthoDB" id="2083683at2"/>
<dbReference type="SUPFAM" id="SSF88659">
    <property type="entry name" value="Sigma3 and sigma4 domains of RNA polymerase sigma factors"/>
    <property type="match status" value="1"/>
</dbReference>
<feature type="region of interest" description="Disordered" evidence="1">
    <location>
        <begin position="162"/>
        <end position="192"/>
    </location>
</feature>
<evidence type="ECO:0000313" key="4">
    <source>
        <dbReference type="Proteomes" id="UP000198660"/>
    </source>
</evidence>
<feature type="domain" description="RNA polymerase sigma factor 70 region 4 type 2" evidence="2">
    <location>
        <begin position="103"/>
        <end position="154"/>
    </location>
</feature>
<gene>
    <name evidence="3" type="ORF">SAMN05444972_10754</name>
</gene>
<accession>A0A1I6SGF1</accession>
<dbReference type="EMBL" id="FPAA01000007">
    <property type="protein sequence ID" value="SFS75818.1"/>
    <property type="molecule type" value="Genomic_DNA"/>
</dbReference>